<accession>A0A2S8GEZ2</accession>
<dbReference type="EMBL" id="PUHZ01000024">
    <property type="protein sequence ID" value="PQO43028.1"/>
    <property type="molecule type" value="Genomic_DNA"/>
</dbReference>
<dbReference type="InterPro" id="IPR033469">
    <property type="entry name" value="CYTH-like_dom_sf"/>
</dbReference>
<dbReference type="Proteomes" id="UP000237819">
    <property type="component" value="Unassembled WGS sequence"/>
</dbReference>
<dbReference type="PANTHER" id="PTHR21028:SF2">
    <property type="entry name" value="CYTH DOMAIN-CONTAINING PROTEIN"/>
    <property type="match status" value="1"/>
</dbReference>
<dbReference type="Pfam" id="PF01928">
    <property type="entry name" value="CYTH"/>
    <property type="match status" value="1"/>
</dbReference>
<protein>
    <submittedName>
        <fullName evidence="2">Class IV adenylate cyclase</fullName>
    </submittedName>
</protein>
<dbReference type="AlphaFoldDB" id="A0A2S8GEZ2"/>
<dbReference type="InterPro" id="IPR023577">
    <property type="entry name" value="CYTH_domain"/>
</dbReference>
<proteinExistence type="predicted"/>
<dbReference type="RefSeq" id="WP_105338241.1">
    <property type="nucleotide sequence ID" value="NZ_PUHZ01000024.1"/>
</dbReference>
<evidence type="ECO:0000259" key="1">
    <source>
        <dbReference type="PROSITE" id="PS51707"/>
    </source>
</evidence>
<dbReference type="OrthoDB" id="269802at2"/>
<dbReference type="SMART" id="SM01118">
    <property type="entry name" value="CYTH"/>
    <property type="match status" value="1"/>
</dbReference>
<organism evidence="2 3">
    <name type="scientific">Blastopirellula marina</name>
    <dbReference type="NCBI Taxonomy" id="124"/>
    <lineage>
        <taxon>Bacteria</taxon>
        <taxon>Pseudomonadati</taxon>
        <taxon>Planctomycetota</taxon>
        <taxon>Planctomycetia</taxon>
        <taxon>Pirellulales</taxon>
        <taxon>Pirellulaceae</taxon>
        <taxon>Blastopirellula</taxon>
    </lineage>
</organism>
<evidence type="ECO:0000313" key="3">
    <source>
        <dbReference type="Proteomes" id="UP000237819"/>
    </source>
</evidence>
<dbReference type="SUPFAM" id="SSF55154">
    <property type="entry name" value="CYTH-like phosphatases"/>
    <property type="match status" value="1"/>
</dbReference>
<sequence length="182" mass="20013">MKFEVELKFPVDDLRRVESALAGLGAQVEIPVKQSDFYYGHPSRDFAQTDEALRIRRVGSKSIITYKGPKIDETTKTRREIEVPLVSGSEGAANIIEILDALGFSQVAEVTKNRRKANLTFADQDVEVALDEVKGLGQFVELEISTDEAGVDAARTVINDLAAKLGLSGSERRSYLELILEG</sequence>
<gene>
    <name evidence="2" type="primary">cyaB</name>
    <name evidence="2" type="ORF">C5Y93_25265</name>
</gene>
<dbReference type="NCBIfam" id="TIGR00318">
    <property type="entry name" value="cyaB"/>
    <property type="match status" value="1"/>
</dbReference>
<evidence type="ECO:0000313" key="2">
    <source>
        <dbReference type="EMBL" id="PQO43028.1"/>
    </source>
</evidence>
<dbReference type="PROSITE" id="PS51707">
    <property type="entry name" value="CYTH"/>
    <property type="match status" value="1"/>
</dbReference>
<name>A0A2S8GEZ2_9BACT</name>
<reference evidence="2 3" key="1">
    <citation type="submission" date="2018-02" db="EMBL/GenBank/DDBJ databases">
        <title>Comparative genomes isolates from brazilian mangrove.</title>
        <authorList>
            <person name="Araujo J.E."/>
            <person name="Taketani R.G."/>
            <person name="Silva M.C.P."/>
            <person name="Loureco M.V."/>
            <person name="Andreote F.D."/>
        </authorList>
    </citation>
    <scope>NUCLEOTIDE SEQUENCE [LARGE SCALE GENOMIC DNA]</scope>
    <source>
        <strain evidence="2 3">Nap-Phe MGV</strain>
    </source>
</reference>
<dbReference type="PANTHER" id="PTHR21028">
    <property type="entry name" value="SI:CH211-156B7.4"/>
    <property type="match status" value="1"/>
</dbReference>
<feature type="domain" description="CYTH" evidence="1">
    <location>
        <begin position="2"/>
        <end position="181"/>
    </location>
</feature>
<comment type="caution">
    <text evidence="2">The sequence shown here is derived from an EMBL/GenBank/DDBJ whole genome shotgun (WGS) entry which is preliminary data.</text>
</comment>
<dbReference type="InterPro" id="IPR008173">
    <property type="entry name" value="Adenylyl_cyclase_CyaB"/>
</dbReference>
<dbReference type="CDD" id="cd07890">
    <property type="entry name" value="CYTH-like_AC_IV-like"/>
    <property type="match status" value="1"/>
</dbReference>
<dbReference type="Gene3D" id="2.40.320.10">
    <property type="entry name" value="Hypothetical Protein Pfu-838710-001"/>
    <property type="match status" value="1"/>
</dbReference>